<protein>
    <submittedName>
        <fullName evidence="10">Fe-S oxidoreductase</fullName>
    </submittedName>
</protein>
<dbReference type="GO" id="GO:0046872">
    <property type="term" value="F:metal ion binding"/>
    <property type="evidence" value="ECO:0007669"/>
    <property type="project" value="UniProtKB-KW"/>
</dbReference>
<dbReference type="HOGENOM" id="CLU_021572_4_3_2"/>
<evidence type="ECO:0000256" key="4">
    <source>
        <dbReference type="ARBA" id="ARBA00022691"/>
    </source>
</evidence>
<dbReference type="GeneID" id="14211984"/>
<organism evidence="10 11">
    <name type="scientific">Caldisphaera lagunensis (strain DSM 15908 / JCM 11604 / ANMR 0165 / IC-154)</name>
    <dbReference type="NCBI Taxonomy" id="1056495"/>
    <lineage>
        <taxon>Archaea</taxon>
        <taxon>Thermoproteota</taxon>
        <taxon>Thermoprotei</taxon>
        <taxon>Acidilobales</taxon>
        <taxon>Caldisphaeraceae</taxon>
        <taxon>Caldisphaera</taxon>
    </lineage>
</organism>
<dbReference type="Pfam" id="PF02310">
    <property type="entry name" value="B12-binding"/>
    <property type="match status" value="1"/>
</dbReference>
<dbReference type="Gene3D" id="3.80.30.20">
    <property type="entry name" value="tm_1862 like domain"/>
    <property type="match status" value="1"/>
</dbReference>
<evidence type="ECO:0000256" key="3">
    <source>
        <dbReference type="ARBA" id="ARBA00022679"/>
    </source>
</evidence>
<dbReference type="PROSITE" id="PS51332">
    <property type="entry name" value="B12_BINDING"/>
    <property type="match status" value="1"/>
</dbReference>
<evidence type="ECO:0000313" key="11">
    <source>
        <dbReference type="Proteomes" id="UP000010469"/>
    </source>
</evidence>
<dbReference type="InterPro" id="IPR006638">
    <property type="entry name" value="Elp3/MiaA/NifB-like_rSAM"/>
</dbReference>
<evidence type="ECO:0000256" key="7">
    <source>
        <dbReference type="ARBA" id="ARBA00023014"/>
    </source>
</evidence>
<evidence type="ECO:0000259" key="9">
    <source>
        <dbReference type="PROSITE" id="PS51918"/>
    </source>
</evidence>
<evidence type="ECO:0000313" key="10">
    <source>
        <dbReference type="EMBL" id="AFZ70469.1"/>
    </source>
</evidence>
<dbReference type="GO" id="GO:0051539">
    <property type="term" value="F:4 iron, 4 sulfur cluster binding"/>
    <property type="evidence" value="ECO:0007669"/>
    <property type="project" value="UniProtKB-KW"/>
</dbReference>
<dbReference type="eggNOG" id="arCOG01356">
    <property type="taxonomic scope" value="Archaea"/>
</dbReference>
<comment type="cofactor">
    <cofactor evidence="1">
        <name>[4Fe-4S] cluster</name>
        <dbReference type="ChEBI" id="CHEBI:49883"/>
    </cofactor>
</comment>
<dbReference type="SUPFAM" id="SSF102114">
    <property type="entry name" value="Radical SAM enzymes"/>
    <property type="match status" value="1"/>
</dbReference>
<name>L0AAL6_CALLD</name>
<dbReference type="GO" id="GO:0031419">
    <property type="term" value="F:cobalamin binding"/>
    <property type="evidence" value="ECO:0007669"/>
    <property type="project" value="InterPro"/>
</dbReference>
<dbReference type="InterPro" id="IPR058240">
    <property type="entry name" value="rSAM_sf"/>
</dbReference>
<dbReference type="SFLD" id="SFLDS00029">
    <property type="entry name" value="Radical_SAM"/>
    <property type="match status" value="1"/>
</dbReference>
<evidence type="ECO:0000256" key="5">
    <source>
        <dbReference type="ARBA" id="ARBA00022723"/>
    </source>
</evidence>
<feature type="domain" description="B12-binding" evidence="8">
    <location>
        <begin position="1"/>
        <end position="143"/>
    </location>
</feature>
<proteinExistence type="predicted"/>
<dbReference type="Proteomes" id="UP000010469">
    <property type="component" value="Chromosome"/>
</dbReference>
<evidence type="ECO:0000256" key="6">
    <source>
        <dbReference type="ARBA" id="ARBA00023004"/>
    </source>
</evidence>
<dbReference type="InParanoid" id="L0AAL6"/>
<dbReference type="STRING" id="1056495.Calag_0724"/>
<keyword evidence="2" id="KW-0489">Methyltransferase</keyword>
<dbReference type="PROSITE" id="PS51918">
    <property type="entry name" value="RADICAL_SAM"/>
    <property type="match status" value="1"/>
</dbReference>
<dbReference type="SFLD" id="SFLDG01123">
    <property type="entry name" value="methyltransferase_(Class_B)"/>
    <property type="match status" value="1"/>
</dbReference>
<dbReference type="SMART" id="SM00729">
    <property type="entry name" value="Elp3"/>
    <property type="match status" value="1"/>
</dbReference>
<evidence type="ECO:0000256" key="1">
    <source>
        <dbReference type="ARBA" id="ARBA00001966"/>
    </source>
</evidence>
<dbReference type="InterPro" id="IPR007197">
    <property type="entry name" value="rSAM"/>
</dbReference>
<reference evidence="11" key="1">
    <citation type="submission" date="2012-03" db="EMBL/GenBank/DDBJ databases">
        <title>Complete genome of Caldisphaera lagunensis DSM 15908.</title>
        <authorList>
            <person name="Lucas S."/>
            <person name="Copeland A."/>
            <person name="Lapidus A."/>
            <person name="Glavina del Rio T."/>
            <person name="Dalin E."/>
            <person name="Tice H."/>
            <person name="Bruce D."/>
            <person name="Goodwin L."/>
            <person name="Pitluck S."/>
            <person name="Peters L."/>
            <person name="Mikhailova N."/>
            <person name="Teshima H."/>
            <person name="Kyrpides N."/>
            <person name="Mavromatis K."/>
            <person name="Ivanova N."/>
            <person name="Brettin T."/>
            <person name="Detter J.C."/>
            <person name="Han C."/>
            <person name="Larimer F."/>
            <person name="Land M."/>
            <person name="Hauser L."/>
            <person name="Markowitz V."/>
            <person name="Cheng J.-F."/>
            <person name="Hugenholtz P."/>
            <person name="Woyke T."/>
            <person name="Wu D."/>
            <person name="Spring S."/>
            <person name="Schroeder M."/>
            <person name="Brambilla E."/>
            <person name="Klenk H.-P."/>
            <person name="Eisen J.A."/>
        </authorList>
    </citation>
    <scope>NUCLEOTIDE SEQUENCE [LARGE SCALE GENOMIC DNA]</scope>
    <source>
        <strain evidence="11">DSM 15908 / JCM 11604 / IC-154</strain>
    </source>
</reference>
<keyword evidence="6" id="KW-0408">Iron</keyword>
<dbReference type="InterPro" id="IPR006158">
    <property type="entry name" value="Cobalamin-bd"/>
</dbReference>
<dbReference type="OrthoDB" id="358785at2157"/>
<dbReference type="KEGG" id="clg:Calag_0724"/>
<dbReference type="EMBL" id="CP003378">
    <property type="protein sequence ID" value="AFZ70469.1"/>
    <property type="molecule type" value="Genomic_DNA"/>
</dbReference>
<dbReference type="PANTHER" id="PTHR43409:SF7">
    <property type="entry name" value="BLL1977 PROTEIN"/>
    <property type="match status" value="1"/>
</dbReference>
<dbReference type="PANTHER" id="PTHR43409">
    <property type="entry name" value="ANAEROBIC MAGNESIUM-PROTOPORPHYRIN IX MONOMETHYL ESTER CYCLASE-RELATED"/>
    <property type="match status" value="1"/>
</dbReference>
<accession>L0AAL6</accession>
<dbReference type="CDD" id="cd01335">
    <property type="entry name" value="Radical_SAM"/>
    <property type="match status" value="1"/>
</dbReference>
<dbReference type="SFLD" id="SFLDG01082">
    <property type="entry name" value="B12-binding_domain_containing"/>
    <property type="match status" value="1"/>
</dbReference>
<dbReference type="CDD" id="cd02068">
    <property type="entry name" value="radical_SAM_B12_BD"/>
    <property type="match status" value="1"/>
</dbReference>
<dbReference type="Gene3D" id="3.40.50.280">
    <property type="entry name" value="Cobalamin-binding domain"/>
    <property type="match status" value="1"/>
</dbReference>
<keyword evidence="3" id="KW-0808">Transferase</keyword>
<keyword evidence="11" id="KW-1185">Reference proteome</keyword>
<feature type="domain" description="Radical SAM core" evidence="9">
    <location>
        <begin position="192"/>
        <end position="413"/>
    </location>
</feature>
<keyword evidence="4" id="KW-0949">S-adenosyl-L-methionine</keyword>
<sequence>MKVLLTLPPEIHNLEIYRVTGMKAPPLGLLSIAAVLERYGHKVEVIDSPTLQLDFNSWLSNIKAIKPDLIGISIQTPMAPKAYKAVKILKEEFPGIPIIAGGTHPSVMVEEALREGFDIVVRGEGEYTTLELVNYLENKGFEKSGLSDIAGIAFNNYGKVVKTKDRPLIQNLDELPWPARHLVDINKYTLFNKDINIAHIMASRGCPYGCIYCITSYYWGRRYRYRSAQNVVDEIKYLYEKYHTKTIVFTDDEFTANWKFVRDFIDLIKKNNLDISFSCGTRVDLINKDLMKLLYDNGCNALYFGVESGSQDTLNKIGKRITIEQAKKVFSWAKELKGFTTGSFILGFPWETIDDMKNTIDLAIKLDPNYAQFTALTPYPGTPLYDFAVNNNLIVDHNWEHYTTVRPVMRGFNFTTSDLGKMIVYAYRKFYVRFGFMAREAKAGRFFDLFKIITKNLIFSPVENKIKKVFEPLRWGQ</sequence>
<dbReference type="Pfam" id="PF04055">
    <property type="entry name" value="Radical_SAM"/>
    <property type="match status" value="1"/>
</dbReference>
<dbReference type="InterPro" id="IPR023404">
    <property type="entry name" value="rSAM_horseshoe"/>
</dbReference>
<dbReference type="RefSeq" id="WP_015232367.1">
    <property type="nucleotide sequence ID" value="NC_019791.1"/>
</dbReference>
<evidence type="ECO:0000259" key="8">
    <source>
        <dbReference type="PROSITE" id="PS51332"/>
    </source>
</evidence>
<gene>
    <name evidence="10" type="ordered locus">Calag_0724</name>
</gene>
<dbReference type="InterPro" id="IPR034466">
    <property type="entry name" value="Methyltransferase_Class_B"/>
</dbReference>
<dbReference type="SUPFAM" id="SSF52242">
    <property type="entry name" value="Cobalamin (vitamin B12)-binding domain"/>
    <property type="match status" value="1"/>
</dbReference>
<dbReference type="InterPro" id="IPR051198">
    <property type="entry name" value="BchE-like"/>
</dbReference>
<keyword evidence="5" id="KW-0479">Metal-binding</keyword>
<keyword evidence="7" id="KW-0411">Iron-sulfur</keyword>
<dbReference type="GO" id="GO:0003824">
    <property type="term" value="F:catalytic activity"/>
    <property type="evidence" value="ECO:0007669"/>
    <property type="project" value="InterPro"/>
</dbReference>
<dbReference type="InterPro" id="IPR036724">
    <property type="entry name" value="Cobalamin-bd_sf"/>
</dbReference>
<evidence type="ECO:0000256" key="2">
    <source>
        <dbReference type="ARBA" id="ARBA00022603"/>
    </source>
</evidence>
<dbReference type="AlphaFoldDB" id="L0AAL6"/>